<dbReference type="RefSeq" id="WP_023162961.1">
    <property type="nucleotide sequence ID" value="NZ_LITQ01000011.1"/>
</dbReference>
<dbReference type="Pfam" id="PF00271">
    <property type="entry name" value="Helicase_C"/>
    <property type="match status" value="1"/>
</dbReference>
<evidence type="ECO:0000256" key="3">
    <source>
        <dbReference type="ARBA" id="ARBA00022806"/>
    </source>
</evidence>
<dbReference type="SMART" id="SM00490">
    <property type="entry name" value="HELICc"/>
    <property type="match status" value="1"/>
</dbReference>
<feature type="domain" description="Helicase C-terminal" evidence="7">
    <location>
        <begin position="235"/>
        <end position="379"/>
    </location>
</feature>
<evidence type="ECO:0000313" key="8">
    <source>
        <dbReference type="EMBL" id="OAA93607.1"/>
    </source>
</evidence>
<dbReference type="PATRIC" id="fig|1705578.3.peg.4211"/>
<comment type="similarity">
    <text evidence="5">Belongs to the DEAD box helicase family.</text>
</comment>
<protein>
    <submittedName>
        <fullName evidence="8">DEAD-box ATP-dependent RNA helicase CshA</fullName>
        <ecNumber evidence="8">3.6.4.13</ecNumber>
    </submittedName>
</protein>
<evidence type="ECO:0000313" key="10">
    <source>
        <dbReference type="Proteomes" id="UP000077384"/>
    </source>
</evidence>
<organism evidence="8 10">
    <name type="scientific">Clostridium coskatii</name>
    <dbReference type="NCBI Taxonomy" id="1705578"/>
    <lineage>
        <taxon>Bacteria</taxon>
        <taxon>Bacillati</taxon>
        <taxon>Bacillota</taxon>
        <taxon>Clostridia</taxon>
        <taxon>Eubacteriales</taxon>
        <taxon>Clostridiaceae</taxon>
        <taxon>Clostridium</taxon>
    </lineage>
</organism>
<gene>
    <name evidence="8" type="primary">cshA_3</name>
    <name evidence="9" type="synonym">cshA_2</name>
    <name evidence="9" type="ORF">CLCOS_19170</name>
    <name evidence="8" type="ORF">WX73_04103</name>
</gene>
<evidence type="ECO:0000313" key="9">
    <source>
        <dbReference type="EMBL" id="OBR94418.1"/>
    </source>
</evidence>
<dbReference type="Pfam" id="PF00270">
    <property type="entry name" value="DEAD"/>
    <property type="match status" value="1"/>
</dbReference>
<dbReference type="Proteomes" id="UP000093694">
    <property type="component" value="Unassembled WGS sequence"/>
</dbReference>
<dbReference type="PANTHER" id="PTHR47963:SF7">
    <property type="entry name" value="ATP-DEPENDENT RNA HELICASE YFML-RELATED"/>
    <property type="match status" value="1"/>
</dbReference>
<dbReference type="InterPro" id="IPR044742">
    <property type="entry name" value="DEAD/DEAH_RhlB"/>
</dbReference>
<evidence type="ECO:0000259" key="7">
    <source>
        <dbReference type="PROSITE" id="PS51194"/>
    </source>
</evidence>
<dbReference type="InterPro" id="IPR050547">
    <property type="entry name" value="DEAD_box_RNA_helicases"/>
</dbReference>
<accession>A0A166TF57</accession>
<dbReference type="PROSITE" id="PS00039">
    <property type="entry name" value="DEAD_ATP_HELICASE"/>
    <property type="match status" value="1"/>
</dbReference>
<dbReference type="GO" id="GO:0016787">
    <property type="term" value="F:hydrolase activity"/>
    <property type="evidence" value="ECO:0007669"/>
    <property type="project" value="UniProtKB-KW"/>
</dbReference>
<proteinExistence type="inferred from homology"/>
<dbReference type="AlphaFoldDB" id="A0A166TF57"/>
<evidence type="ECO:0000256" key="5">
    <source>
        <dbReference type="RuleBase" id="RU000492"/>
    </source>
</evidence>
<dbReference type="CDD" id="cd18787">
    <property type="entry name" value="SF2_C_DEAD"/>
    <property type="match status" value="1"/>
</dbReference>
<evidence type="ECO:0000259" key="6">
    <source>
        <dbReference type="PROSITE" id="PS51192"/>
    </source>
</evidence>
<dbReference type="GO" id="GO:0009409">
    <property type="term" value="P:response to cold"/>
    <property type="evidence" value="ECO:0007669"/>
    <property type="project" value="TreeGrafter"/>
</dbReference>
<keyword evidence="3 5" id="KW-0347">Helicase</keyword>
<dbReference type="CDD" id="cd00268">
    <property type="entry name" value="DEADc"/>
    <property type="match status" value="1"/>
</dbReference>
<keyword evidence="1 5" id="KW-0547">Nucleotide-binding</keyword>
<evidence type="ECO:0000313" key="11">
    <source>
        <dbReference type="Proteomes" id="UP000093694"/>
    </source>
</evidence>
<dbReference type="SUPFAM" id="SSF52540">
    <property type="entry name" value="P-loop containing nucleoside triphosphate hydrolases"/>
    <property type="match status" value="1"/>
</dbReference>
<dbReference type="EMBL" id="LITQ01000011">
    <property type="protein sequence ID" value="OAA93607.1"/>
    <property type="molecule type" value="Genomic_DNA"/>
</dbReference>
<dbReference type="EC" id="3.6.4.13" evidence="8"/>
<keyword evidence="2 5" id="KW-0378">Hydrolase</keyword>
<dbReference type="InterPro" id="IPR011545">
    <property type="entry name" value="DEAD/DEAH_box_helicase_dom"/>
</dbReference>
<keyword evidence="4 5" id="KW-0067">ATP-binding</keyword>
<dbReference type="PROSITE" id="PS51194">
    <property type="entry name" value="HELICASE_CTER"/>
    <property type="match status" value="1"/>
</dbReference>
<name>A0A166TF57_9CLOT</name>
<evidence type="ECO:0000256" key="1">
    <source>
        <dbReference type="ARBA" id="ARBA00022741"/>
    </source>
</evidence>
<evidence type="ECO:0000256" key="2">
    <source>
        <dbReference type="ARBA" id="ARBA00022801"/>
    </source>
</evidence>
<dbReference type="InterPro" id="IPR027417">
    <property type="entry name" value="P-loop_NTPase"/>
</dbReference>
<dbReference type="GO" id="GO:0005829">
    <property type="term" value="C:cytosol"/>
    <property type="evidence" value="ECO:0007669"/>
    <property type="project" value="TreeGrafter"/>
</dbReference>
<reference evidence="9 11" key="2">
    <citation type="journal article" date="2016" name="Front. Microbiol.">
        <title>Industrial Acetogenic Biocatalysts: A Comparative Metabolic and Genomic Analysis.</title>
        <authorList>
            <person name="Bengelsdorf F."/>
            <person name="Poehlein A."/>
            <person name="Sonja S."/>
            <person name="Erz C."/>
            <person name="Hummel T."/>
            <person name="Hoffmeister S."/>
            <person name="Daniel R."/>
            <person name="Durre P."/>
        </authorList>
    </citation>
    <scope>NUCLEOTIDE SEQUENCE [LARGE SCALE GENOMIC DNA]</scope>
    <source>
        <strain evidence="9 11">PTA-10522</strain>
    </source>
</reference>
<dbReference type="InterPro" id="IPR001650">
    <property type="entry name" value="Helicase_C-like"/>
</dbReference>
<sequence length="382" mass="43602">MTKVLFNELGINGEITEGLKKEGIEYAAEIQYKAIPEALLGKDIVGESETGSGKTLAYIVPIFQKIDFESKDVQAYILAPTHELVIQIHNVIKDLACNSDIPVRSAAIIGNVNIKRQVEILKNEKPHIVVGSTGRILQLIKMKKLKSHNVKIIVVDEADKLLDKNNINDVKAIIKTTLKERQLMFFSATIDDRTLDIARDLMKDYKFIKAEQKTSMNENIKHMCFMCERRDKILILRKLVHILNPKRAIVFVNKPDEIEILTEKLKYHELRAEAIYGAEDKKDRKRALESFKLGKINLLVASDIAARGLDIEDVDYVFSYDIPEDADNYLHRAGRTARAGKEGTSICIITNKEQKLLKQYEKAFNIKINLKDMYKGKIIEHR</sequence>
<dbReference type="GO" id="GO:0033592">
    <property type="term" value="F:RNA strand annealing activity"/>
    <property type="evidence" value="ECO:0007669"/>
    <property type="project" value="TreeGrafter"/>
</dbReference>
<keyword evidence="11" id="KW-1185">Reference proteome</keyword>
<dbReference type="GO" id="GO:0005840">
    <property type="term" value="C:ribosome"/>
    <property type="evidence" value="ECO:0007669"/>
    <property type="project" value="TreeGrafter"/>
</dbReference>
<dbReference type="PROSITE" id="PS51192">
    <property type="entry name" value="HELICASE_ATP_BIND_1"/>
    <property type="match status" value="1"/>
</dbReference>
<dbReference type="GO" id="GO:0005524">
    <property type="term" value="F:ATP binding"/>
    <property type="evidence" value="ECO:0007669"/>
    <property type="project" value="UniProtKB-KW"/>
</dbReference>
<dbReference type="InterPro" id="IPR000629">
    <property type="entry name" value="RNA-helicase_DEAD-box_CS"/>
</dbReference>
<comment type="caution">
    <text evidence="8">The sequence shown here is derived from an EMBL/GenBank/DDBJ whole genome shotgun (WGS) entry which is preliminary data.</text>
</comment>
<dbReference type="InterPro" id="IPR014001">
    <property type="entry name" value="Helicase_ATP-bd"/>
</dbReference>
<dbReference type="Gene3D" id="3.40.50.300">
    <property type="entry name" value="P-loop containing nucleotide triphosphate hydrolases"/>
    <property type="match status" value="2"/>
</dbReference>
<dbReference type="PANTHER" id="PTHR47963">
    <property type="entry name" value="DEAD-BOX ATP-DEPENDENT RNA HELICASE 47, MITOCHONDRIAL"/>
    <property type="match status" value="1"/>
</dbReference>
<reference evidence="8 10" key="1">
    <citation type="journal article" date="2015" name="Biotechnol. Bioeng.">
        <title>Genome sequence and phenotypic characterization of Caulobacter segnis.</title>
        <authorList>
            <person name="Patel S."/>
            <person name="Fletcher B."/>
            <person name="Scott D.C."/>
            <person name="Ely B."/>
        </authorList>
    </citation>
    <scope>NUCLEOTIDE SEQUENCE [LARGE SCALE GENOMIC DNA]</scope>
    <source>
        <strain evidence="8 10">PS02</strain>
    </source>
</reference>
<dbReference type="EMBL" id="LROR01000045">
    <property type="protein sequence ID" value="OBR94418.1"/>
    <property type="molecule type" value="Genomic_DNA"/>
</dbReference>
<dbReference type="GO" id="GO:0003724">
    <property type="term" value="F:RNA helicase activity"/>
    <property type="evidence" value="ECO:0007669"/>
    <property type="project" value="UniProtKB-EC"/>
</dbReference>
<feature type="domain" description="Helicase ATP-binding" evidence="6">
    <location>
        <begin position="35"/>
        <end position="208"/>
    </location>
</feature>
<dbReference type="SMART" id="SM00487">
    <property type="entry name" value="DEXDc"/>
    <property type="match status" value="1"/>
</dbReference>
<evidence type="ECO:0000256" key="4">
    <source>
        <dbReference type="ARBA" id="ARBA00022840"/>
    </source>
</evidence>
<dbReference type="Proteomes" id="UP000077384">
    <property type="component" value="Unassembled WGS sequence"/>
</dbReference>